<comment type="similarity">
    <text evidence="1">Belongs to the LysR transcriptional regulatory family.</text>
</comment>
<dbReference type="InterPro" id="IPR000847">
    <property type="entry name" value="LysR_HTH_N"/>
</dbReference>
<proteinExistence type="inferred from homology"/>
<accession>A0AA48HJS7</accession>
<dbReference type="GO" id="GO:0043565">
    <property type="term" value="F:sequence-specific DNA binding"/>
    <property type="evidence" value="ECO:0007669"/>
    <property type="project" value="TreeGrafter"/>
</dbReference>
<gene>
    <name evidence="6" type="primary">gcvA_2</name>
    <name evidence="6" type="ORF">MACH26_36740</name>
</gene>
<dbReference type="PRINTS" id="PR00039">
    <property type="entry name" value="HTHLYSR"/>
</dbReference>
<evidence type="ECO:0000313" key="7">
    <source>
        <dbReference type="Proteomes" id="UP001333710"/>
    </source>
</evidence>
<dbReference type="Gene3D" id="1.10.10.10">
    <property type="entry name" value="Winged helix-like DNA-binding domain superfamily/Winged helix DNA-binding domain"/>
    <property type="match status" value="1"/>
</dbReference>
<sequence length="293" mass="33800">MPFPSLKSIQAFEATARHLSFSLAAKELYVSQSAVSHQVKSLEKALGKPLFQRQNNRISLTVYGDALYLVARESFARLKTITDNLSYQSKFKIRVMAQSAIAIDWLARRSVHFQQQHADIEVEIAMAVSDTDFDPFDYDVIVATWPQPDNFKSEAIRKEQWYPVCTPELLATIDLSSPTNLLHHTLFSSENKQDWKMWMKQYRIETIEEAELQLFSNTILATKAALSGLGVALSCDFLCYDLVKQKQLAAIKQWPYDLPWGNFTIHYRENSHLSEQIQIFKNWIIKTSQDERL</sequence>
<dbReference type="PROSITE" id="PS50931">
    <property type="entry name" value="HTH_LYSR"/>
    <property type="match status" value="1"/>
</dbReference>
<keyword evidence="3" id="KW-0238">DNA-binding</keyword>
<protein>
    <submittedName>
        <fullName evidence="6">Transcriptional regulator GcvA</fullName>
    </submittedName>
</protein>
<dbReference type="GO" id="GO:0003700">
    <property type="term" value="F:DNA-binding transcription factor activity"/>
    <property type="evidence" value="ECO:0007669"/>
    <property type="project" value="InterPro"/>
</dbReference>
<keyword evidence="7" id="KW-1185">Reference proteome</keyword>
<keyword evidence="4" id="KW-0804">Transcription</keyword>
<reference evidence="6" key="1">
    <citation type="submission" date="2023-01" db="EMBL/GenBank/DDBJ databases">
        <title>Complete genome sequence of Planctobacterium marinum strain Dej080120_11.</title>
        <authorList>
            <person name="Ueki S."/>
            <person name="Maruyama F."/>
        </authorList>
    </citation>
    <scope>NUCLEOTIDE SEQUENCE</scope>
    <source>
        <strain evidence="6">Dej080120_11</strain>
    </source>
</reference>
<evidence type="ECO:0000313" key="6">
    <source>
        <dbReference type="EMBL" id="BDX08153.1"/>
    </source>
</evidence>
<dbReference type="FunFam" id="1.10.10.10:FF:000001">
    <property type="entry name" value="LysR family transcriptional regulator"/>
    <property type="match status" value="1"/>
</dbReference>
<keyword evidence="2" id="KW-0805">Transcription regulation</keyword>
<dbReference type="Gene3D" id="3.40.190.10">
    <property type="entry name" value="Periplasmic binding protein-like II"/>
    <property type="match status" value="2"/>
</dbReference>
<evidence type="ECO:0000256" key="2">
    <source>
        <dbReference type="ARBA" id="ARBA00023015"/>
    </source>
</evidence>
<feature type="domain" description="HTH lysR-type" evidence="5">
    <location>
        <begin position="4"/>
        <end position="61"/>
    </location>
</feature>
<dbReference type="EMBL" id="AP027272">
    <property type="protein sequence ID" value="BDX08153.1"/>
    <property type="molecule type" value="Genomic_DNA"/>
</dbReference>
<dbReference type="PANTHER" id="PTHR30537">
    <property type="entry name" value="HTH-TYPE TRANSCRIPTIONAL REGULATOR"/>
    <property type="match status" value="1"/>
</dbReference>
<dbReference type="SUPFAM" id="SSF46785">
    <property type="entry name" value="Winged helix' DNA-binding domain"/>
    <property type="match status" value="1"/>
</dbReference>
<evidence type="ECO:0000256" key="3">
    <source>
        <dbReference type="ARBA" id="ARBA00023125"/>
    </source>
</evidence>
<dbReference type="Pfam" id="PF00126">
    <property type="entry name" value="HTH_1"/>
    <property type="match status" value="1"/>
</dbReference>
<dbReference type="GO" id="GO:0006351">
    <property type="term" value="P:DNA-templated transcription"/>
    <property type="evidence" value="ECO:0007669"/>
    <property type="project" value="TreeGrafter"/>
</dbReference>
<dbReference type="InterPro" id="IPR005119">
    <property type="entry name" value="LysR_subst-bd"/>
</dbReference>
<evidence type="ECO:0000259" key="5">
    <source>
        <dbReference type="PROSITE" id="PS50931"/>
    </source>
</evidence>
<dbReference type="PANTHER" id="PTHR30537:SF26">
    <property type="entry name" value="GLYCINE CLEAVAGE SYSTEM TRANSCRIPTIONAL ACTIVATOR"/>
    <property type="match status" value="1"/>
</dbReference>
<dbReference type="InterPro" id="IPR058163">
    <property type="entry name" value="LysR-type_TF_proteobact-type"/>
</dbReference>
<dbReference type="InterPro" id="IPR036388">
    <property type="entry name" value="WH-like_DNA-bd_sf"/>
</dbReference>
<dbReference type="RefSeq" id="WP_338294232.1">
    <property type="nucleotide sequence ID" value="NZ_AP027272.1"/>
</dbReference>
<organism evidence="6 7">
    <name type="scientific">Planctobacterium marinum</name>
    <dbReference type="NCBI Taxonomy" id="1631968"/>
    <lineage>
        <taxon>Bacteria</taxon>
        <taxon>Pseudomonadati</taxon>
        <taxon>Pseudomonadota</taxon>
        <taxon>Gammaproteobacteria</taxon>
        <taxon>Alteromonadales</taxon>
        <taxon>Alteromonadaceae</taxon>
        <taxon>Planctobacterium</taxon>
    </lineage>
</organism>
<dbReference type="Pfam" id="PF03466">
    <property type="entry name" value="LysR_substrate"/>
    <property type="match status" value="1"/>
</dbReference>
<dbReference type="AlphaFoldDB" id="A0AA48HJS7"/>
<dbReference type="SUPFAM" id="SSF53850">
    <property type="entry name" value="Periplasmic binding protein-like II"/>
    <property type="match status" value="1"/>
</dbReference>
<dbReference type="KEGG" id="pmaw:MACH26_36740"/>
<evidence type="ECO:0000256" key="1">
    <source>
        <dbReference type="ARBA" id="ARBA00009437"/>
    </source>
</evidence>
<evidence type="ECO:0000256" key="4">
    <source>
        <dbReference type="ARBA" id="ARBA00023163"/>
    </source>
</evidence>
<name>A0AA48HJS7_9ALTE</name>
<dbReference type="Proteomes" id="UP001333710">
    <property type="component" value="Chromosome"/>
</dbReference>
<dbReference type="InterPro" id="IPR036390">
    <property type="entry name" value="WH_DNA-bd_sf"/>
</dbReference>